<accession>A0A8D0ZJM4</accession>
<dbReference type="Proteomes" id="UP000694728">
    <property type="component" value="Unplaced"/>
</dbReference>
<dbReference type="Gene3D" id="1.10.840.10">
    <property type="entry name" value="Ras guanine-nucleotide exchange factors catalytic domain"/>
    <property type="match status" value="1"/>
</dbReference>
<feature type="compositionally biased region" description="Low complexity" evidence="4">
    <location>
        <begin position="479"/>
        <end position="490"/>
    </location>
</feature>
<dbReference type="InterPro" id="IPR000980">
    <property type="entry name" value="SH2"/>
</dbReference>
<keyword evidence="2" id="KW-0344">Guanine-nucleotide releasing factor</keyword>
<proteinExistence type="predicted"/>
<dbReference type="InterPro" id="IPR036964">
    <property type="entry name" value="RASGEF_cat_dom_sf"/>
</dbReference>
<feature type="region of interest" description="Disordered" evidence="4">
    <location>
        <begin position="339"/>
        <end position="387"/>
    </location>
</feature>
<dbReference type="Proteomes" id="UP000694720">
    <property type="component" value="Unplaced"/>
</dbReference>
<keyword evidence="1 3" id="KW-0727">SH2 domain</keyword>
<dbReference type="InterPro" id="IPR051853">
    <property type="entry name" value="SH2-Ras-GEF_adapter"/>
</dbReference>
<dbReference type="GO" id="GO:0001784">
    <property type="term" value="F:phosphotyrosine residue binding"/>
    <property type="evidence" value="ECO:0007669"/>
    <property type="project" value="InterPro"/>
</dbReference>
<dbReference type="PANTHER" id="PTHR14247">
    <property type="entry name" value="BREAST CANCER ANTI-ESTROGEN RESISTANCE PROTEIN 3 HOMOLOG-LIKE PROTEIN"/>
    <property type="match status" value="1"/>
</dbReference>
<dbReference type="InterPro" id="IPR044102">
    <property type="entry name" value="SH2_SHEP1/BCAR3/NSP1"/>
</dbReference>
<evidence type="ECO:0000256" key="2">
    <source>
        <dbReference type="PROSITE-ProRule" id="PRU00168"/>
    </source>
</evidence>
<evidence type="ECO:0000256" key="4">
    <source>
        <dbReference type="SAM" id="MobiDB-lite"/>
    </source>
</evidence>
<evidence type="ECO:0000259" key="6">
    <source>
        <dbReference type="PROSITE" id="PS50009"/>
    </source>
</evidence>
<feature type="region of interest" description="Disordered" evidence="4">
    <location>
        <begin position="38"/>
        <end position="181"/>
    </location>
</feature>
<dbReference type="Pfam" id="PF00017">
    <property type="entry name" value="SH2"/>
    <property type="match status" value="1"/>
</dbReference>
<protein>
    <recommendedName>
        <fullName evidence="9">SH2 domain-containing protein 3C</fullName>
    </recommendedName>
</protein>
<dbReference type="CDD" id="cd10337">
    <property type="entry name" value="SH2_BCAR3"/>
    <property type="match status" value="1"/>
</dbReference>
<dbReference type="FunFam" id="1.10.840.10:FF:000007">
    <property type="entry name" value="SH2 domain containing 3C (Predicted)"/>
    <property type="match status" value="1"/>
</dbReference>
<evidence type="ECO:0000256" key="3">
    <source>
        <dbReference type="PROSITE-ProRule" id="PRU00191"/>
    </source>
</evidence>
<dbReference type="SUPFAM" id="SSF48366">
    <property type="entry name" value="Ras GEF"/>
    <property type="match status" value="1"/>
</dbReference>
<dbReference type="SUPFAM" id="SSF55550">
    <property type="entry name" value="SH2 domain"/>
    <property type="match status" value="1"/>
</dbReference>
<dbReference type="Pfam" id="PF00617">
    <property type="entry name" value="RasGEF"/>
    <property type="match status" value="1"/>
</dbReference>
<dbReference type="Ensembl" id="ENSSSCT00055038254.1">
    <property type="protein sequence ID" value="ENSSSCP00055030391.1"/>
    <property type="gene ID" value="ENSSSCG00055019420.1"/>
</dbReference>
<dbReference type="Proteomes" id="UP000694724">
    <property type="component" value="Unplaced"/>
</dbReference>
<evidence type="ECO:0000259" key="5">
    <source>
        <dbReference type="PROSITE" id="PS50001"/>
    </source>
</evidence>
<feature type="compositionally biased region" description="Low complexity" evidence="4">
    <location>
        <begin position="339"/>
        <end position="352"/>
    </location>
</feature>
<dbReference type="SMART" id="SM00252">
    <property type="entry name" value="SH2"/>
    <property type="match status" value="1"/>
</dbReference>
<evidence type="ECO:0008006" key="9">
    <source>
        <dbReference type="Google" id="ProtNLM"/>
    </source>
</evidence>
<dbReference type="GO" id="GO:0007264">
    <property type="term" value="P:small GTPase-mediated signal transduction"/>
    <property type="evidence" value="ECO:0007669"/>
    <property type="project" value="InterPro"/>
</dbReference>
<sequence length="819" mass="89976">MTEGTKKASKKFKFFKFKGFGSLSNLPRSFTLRRSLAPNNIQPPLEPHTFDATQDDMVTVPKSPPAYARSSDMYSHMGTMPRPAIKKARDQKATREAREAGPEGHLVRQGLPDPPGLEAAKEMVVETDDPVEDTPAVRPNPSAVEVDPTKKSEDPGADIEEEKDPRNVPSEGATGEPEAGGDYVKFSKEKYILDSSPEKLHKELEEELKLSSTDLRSHAWYHGRIPREVSETLVQRNGDFLIRDSLTSLGDYVLTCRWRNQALHFKINKVVVKAGESYTHIQYLFEQESFDHVPALVRYHVGSRKAVSEQSGAIIYCPVNRTFPLRYLEACYGLGQGSGKAASPASPSGPKGSHMKRRSVTMTDGLTADKVTRSDGCPNSTSLPHPRESIRNCALSMDQIPDLHSPMSPISESPSSPAYSTVTRVQAAPAAPSATALPASPVTRRSSEPQLCPGSAPKPLGESDKVPYSSPSHTLCKASPSPSLSSYSDPDSGHYCQLQPPVRGSREWAAAEASNRQASLLIPKDNRPLEVGLLRKVKELLAEVDARTLARHVTKVDCLVARILGVTKEMQTLMGVRWGMELLTLPHGRQLRLDLLERFHTMSIMLAVDILGCTGSAEERAALLHKTIQLAAELRGTMGNMFSFAAVMGALDMAQIARLEQTWVTLRQRHTEGAILYEKKLKPFLKSLNEGKEGPPLSNTTFPHVLPLITLLECDTAPAEGPEPWGSTEHGVEVVLAHLEAARTVAHHGGLYHTNAEVKLQGFQARPELLEVFSTEFQMRLLWGSQGASSSQARRYEKFDKVLTALSHKLEPAVRSSEL</sequence>
<dbReference type="PANTHER" id="PTHR14247:SF6">
    <property type="entry name" value="SH2 DOMAIN-CONTAINING PROTEIN 3C"/>
    <property type="match status" value="1"/>
</dbReference>
<dbReference type="AlphaFoldDB" id="A0A8D0ZJM4"/>
<feature type="compositionally biased region" description="Basic and acidic residues" evidence="4">
    <location>
        <begin position="87"/>
        <end position="106"/>
    </location>
</feature>
<dbReference type="GO" id="GO:0005085">
    <property type="term" value="F:guanyl-nucleotide exchange factor activity"/>
    <property type="evidence" value="ECO:0007669"/>
    <property type="project" value="UniProtKB-KW"/>
</dbReference>
<evidence type="ECO:0000313" key="7">
    <source>
        <dbReference type="Ensembl" id="ENSSSCP00035016628.1"/>
    </source>
</evidence>
<feature type="domain" description="Ras-GEF" evidence="6">
    <location>
        <begin position="545"/>
        <end position="813"/>
    </location>
</feature>
<feature type="region of interest" description="Disordered" evidence="4">
    <location>
        <begin position="400"/>
        <end position="499"/>
    </location>
</feature>
<dbReference type="InterPro" id="IPR023578">
    <property type="entry name" value="Ras_GEF_dom_sf"/>
</dbReference>
<dbReference type="SMART" id="SM00147">
    <property type="entry name" value="RasGEF"/>
    <property type="match status" value="1"/>
</dbReference>
<dbReference type="FunFam" id="3.30.505.10:FF:000013">
    <property type="entry name" value="SH2 domain-containing protein 3C isoform X1"/>
    <property type="match status" value="1"/>
</dbReference>
<dbReference type="Gene3D" id="3.30.505.10">
    <property type="entry name" value="SH2 domain"/>
    <property type="match status" value="1"/>
</dbReference>
<dbReference type="PROSITE" id="PS50009">
    <property type="entry name" value="RASGEF_CAT"/>
    <property type="match status" value="1"/>
</dbReference>
<dbReference type="PROSITE" id="PS50001">
    <property type="entry name" value="SH2"/>
    <property type="match status" value="1"/>
</dbReference>
<evidence type="ECO:0000256" key="1">
    <source>
        <dbReference type="ARBA" id="ARBA00022999"/>
    </source>
</evidence>
<organism evidence="7 8">
    <name type="scientific">Sus scrofa</name>
    <name type="common">Pig</name>
    <dbReference type="NCBI Taxonomy" id="9823"/>
    <lineage>
        <taxon>Eukaryota</taxon>
        <taxon>Metazoa</taxon>
        <taxon>Chordata</taxon>
        <taxon>Craniata</taxon>
        <taxon>Vertebrata</taxon>
        <taxon>Euteleostomi</taxon>
        <taxon>Mammalia</taxon>
        <taxon>Eutheria</taxon>
        <taxon>Laurasiatheria</taxon>
        <taxon>Artiodactyla</taxon>
        <taxon>Suina</taxon>
        <taxon>Suidae</taxon>
        <taxon>Sus</taxon>
    </lineage>
</organism>
<dbReference type="Ensembl" id="ENSSSCT00045016203.1">
    <property type="protein sequence ID" value="ENSSSCP00045011205.1"/>
    <property type="gene ID" value="ENSSSCG00045009499.1"/>
</dbReference>
<feature type="domain" description="SH2" evidence="5">
    <location>
        <begin position="220"/>
        <end position="319"/>
    </location>
</feature>
<reference evidence="7" key="1">
    <citation type="submission" date="2025-05" db="UniProtKB">
        <authorList>
            <consortium name="Ensembl"/>
        </authorList>
    </citation>
    <scope>IDENTIFICATION</scope>
</reference>
<dbReference type="InterPro" id="IPR001895">
    <property type="entry name" value="RASGEF_cat_dom"/>
</dbReference>
<feature type="compositionally biased region" description="Low complexity" evidence="4">
    <location>
        <begin position="405"/>
        <end position="420"/>
    </location>
</feature>
<dbReference type="Ensembl" id="ENSSSCT00065105430.1">
    <property type="protein sequence ID" value="ENSSSCP00065046787.1"/>
    <property type="gene ID" value="ENSSSCG00065076333.1"/>
</dbReference>
<dbReference type="Ensembl" id="ENSSSCT00035041622.1">
    <property type="protein sequence ID" value="ENSSSCP00035016628.1"/>
    <property type="gene ID" value="ENSSSCG00035031434.1"/>
</dbReference>
<name>A0A8D0ZJM4_PIG</name>
<evidence type="ECO:0000313" key="8">
    <source>
        <dbReference type="Proteomes" id="UP000694720"/>
    </source>
</evidence>
<feature type="compositionally biased region" description="Low complexity" evidence="4">
    <location>
        <begin position="427"/>
        <end position="441"/>
    </location>
</feature>
<dbReference type="InterPro" id="IPR036860">
    <property type="entry name" value="SH2_dom_sf"/>
</dbReference>
<dbReference type="Proteomes" id="UP000694725">
    <property type="component" value="Unplaced"/>
</dbReference>